<protein>
    <submittedName>
        <fullName evidence="1">Chromosome partitioning protein</fullName>
    </submittedName>
</protein>
<dbReference type="RefSeq" id="WP_111158751.1">
    <property type="nucleotide sequence ID" value="NZ_PCDP01000002.1"/>
</dbReference>
<evidence type="ECO:0000313" key="2">
    <source>
        <dbReference type="Proteomes" id="UP000248925"/>
    </source>
</evidence>
<sequence length="236" mass="26089">MTRTYAAVSNKGGAGKTTLVTLIGGEYALRGERVLLIDADNRQNLSGWWRLCAEKSNLPDGIEVTLAATQRSIEQAFDNIGRAFDLVIIDAPGVDSSLQTTIIRSAELVISPIQPAIKELEAAGQAVATVNEINDRFGLSIDHINVRTRISIPGRNLEAYRYIRPFVAGLIAGDYRTQLLDTELFERNIYREIQNGLGTLQMQALTDPVRKARIEVQTLVDEIERHRTSERAEGAV</sequence>
<gene>
    <name evidence="1" type="ORF">CPY51_03995</name>
</gene>
<dbReference type="Gene3D" id="3.40.50.300">
    <property type="entry name" value="P-loop containing nucleotide triphosphate hydrolases"/>
    <property type="match status" value="1"/>
</dbReference>
<dbReference type="InterPro" id="IPR050678">
    <property type="entry name" value="DNA_Partitioning_ATPase"/>
</dbReference>
<organism evidence="1 2">
    <name type="scientific">Rhizobium tubonense</name>
    <dbReference type="NCBI Taxonomy" id="484088"/>
    <lineage>
        <taxon>Bacteria</taxon>
        <taxon>Pseudomonadati</taxon>
        <taxon>Pseudomonadota</taxon>
        <taxon>Alphaproteobacteria</taxon>
        <taxon>Hyphomicrobiales</taxon>
        <taxon>Rhizobiaceae</taxon>
        <taxon>Rhizobium/Agrobacterium group</taxon>
        <taxon>Rhizobium</taxon>
    </lineage>
</organism>
<comment type="caution">
    <text evidence="1">The sequence shown here is derived from an EMBL/GenBank/DDBJ whole genome shotgun (WGS) entry which is preliminary data.</text>
</comment>
<dbReference type="CDD" id="cd02042">
    <property type="entry name" value="ParAB_family"/>
    <property type="match status" value="1"/>
</dbReference>
<dbReference type="PANTHER" id="PTHR13696">
    <property type="entry name" value="P-LOOP CONTAINING NUCLEOSIDE TRIPHOSPHATE HYDROLASE"/>
    <property type="match status" value="1"/>
</dbReference>
<name>A0A2W4D2M1_9HYPH</name>
<dbReference type="Proteomes" id="UP000248925">
    <property type="component" value="Unassembled WGS sequence"/>
</dbReference>
<reference evidence="1 2" key="1">
    <citation type="journal article" date="2018" name="Sci. Rep.">
        <title>Rhizobium tumorigenes sp. nov., a novel plant tumorigenic bacterium isolated from cane gall tumors on thornless blackberry.</title>
        <authorList>
            <person name="Kuzmanovi N."/>
            <person name="Smalla K."/>
            <person name="Gronow S."/>
            <person name="PuBawska J."/>
        </authorList>
    </citation>
    <scope>NUCLEOTIDE SEQUENCE [LARGE SCALE GENOMIC DNA]</scope>
    <source>
        <strain evidence="1 2">CCBAU 85046</strain>
    </source>
</reference>
<dbReference type="EMBL" id="PCDP01000002">
    <property type="protein sequence ID" value="PZM16485.1"/>
    <property type="molecule type" value="Genomic_DNA"/>
</dbReference>
<dbReference type="OrthoDB" id="7933505at2"/>
<dbReference type="PIRSF" id="PIRSF009320">
    <property type="entry name" value="Nuc_binding_HP_1000"/>
    <property type="match status" value="1"/>
</dbReference>
<dbReference type="AlphaFoldDB" id="A0A2W4D2M1"/>
<dbReference type="PANTHER" id="PTHR13696:SF99">
    <property type="entry name" value="COBYRINIC ACID AC-DIAMIDE SYNTHASE"/>
    <property type="match status" value="1"/>
</dbReference>
<dbReference type="SUPFAM" id="SSF52540">
    <property type="entry name" value="P-loop containing nucleoside triphosphate hydrolases"/>
    <property type="match status" value="1"/>
</dbReference>
<proteinExistence type="predicted"/>
<dbReference type="InterPro" id="IPR027417">
    <property type="entry name" value="P-loop_NTPase"/>
</dbReference>
<dbReference type="Pfam" id="PF07015">
    <property type="entry name" value="VirC1"/>
    <property type="match status" value="1"/>
</dbReference>
<keyword evidence="2" id="KW-1185">Reference proteome</keyword>
<dbReference type="InterPro" id="IPR009744">
    <property type="entry name" value="VirC1"/>
</dbReference>
<evidence type="ECO:0000313" key="1">
    <source>
        <dbReference type="EMBL" id="PZM16485.1"/>
    </source>
</evidence>
<accession>A0A2W4D2M1</accession>